<dbReference type="InterPro" id="IPR011990">
    <property type="entry name" value="TPR-like_helical_dom_sf"/>
</dbReference>
<protein>
    <submittedName>
        <fullName evidence="6">Gliding motility protein</fullName>
    </submittedName>
</protein>
<feature type="repeat" description="TPR" evidence="3">
    <location>
        <begin position="59"/>
        <end position="92"/>
    </location>
</feature>
<feature type="region of interest" description="Disordered" evidence="4">
    <location>
        <begin position="389"/>
        <end position="428"/>
    </location>
</feature>
<dbReference type="Proteomes" id="UP000217289">
    <property type="component" value="Chromosome"/>
</dbReference>
<dbReference type="PANTHER" id="PTHR44943">
    <property type="entry name" value="CELLULOSE SYNTHASE OPERON PROTEIN C"/>
    <property type="match status" value="1"/>
</dbReference>
<feature type="repeat" description="TPR" evidence="3">
    <location>
        <begin position="93"/>
        <end position="126"/>
    </location>
</feature>
<accession>A0A250IPA6</accession>
<dbReference type="EMBL" id="CP022163">
    <property type="protein sequence ID" value="ATB33011.1"/>
    <property type="molecule type" value="Genomic_DNA"/>
</dbReference>
<name>A0A250IPA6_9BACT</name>
<evidence type="ECO:0000256" key="1">
    <source>
        <dbReference type="ARBA" id="ARBA00022737"/>
    </source>
</evidence>
<dbReference type="AlphaFoldDB" id="A0A250IPA6"/>
<organism evidence="6 7">
    <name type="scientific">Melittangium boletus DSM 14713</name>
    <dbReference type="NCBI Taxonomy" id="1294270"/>
    <lineage>
        <taxon>Bacteria</taxon>
        <taxon>Pseudomonadati</taxon>
        <taxon>Myxococcota</taxon>
        <taxon>Myxococcia</taxon>
        <taxon>Myxococcales</taxon>
        <taxon>Cystobacterineae</taxon>
        <taxon>Archangiaceae</taxon>
        <taxon>Melittangium</taxon>
    </lineage>
</organism>
<dbReference type="OrthoDB" id="5379980at2"/>
<dbReference type="Gene3D" id="1.25.40.10">
    <property type="entry name" value="Tetratricopeptide repeat domain"/>
    <property type="match status" value="3"/>
</dbReference>
<sequence length="428" mass="45952">MHPRIRFALTTAALTLSACATTSQVRPVPVATESAPAPAPAVAAEPVPAPEPVAEENPAQALFAKAVAAFDAGDYDLARKGFEKVLERAPQSLNAQFNLGLIAERQGRLDDAVADYEKVRFLEPGHVPMLLNLGRLYRQREKYQDAISLYETGLKTPGNEFEAALLNNLSTAYRLAGKYPQAESSARRVLARHPEDVEAYKNLGLAHYEQGRYRLAETVLTHARKLADKDPGLHNSLGMVYLKLDQRPRALAQFQQAVSLDERFAPGYENLGALALAWRDYAGAERAFAKAVELEPGSPSAWLSYAWALDGQKGRDAKKGLAAGEAFEKVLALRAETPEAVCGAGWAYAVERAGWDKAESFLQRCKDAASTSAQDKQLIDSKLQGLAAMRKSAPPAAATPEEPAPAAVGGSGALPDEAPAEAPPAEAE</sequence>
<dbReference type="PROSITE" id="PS51257">
    <property type="entry name" value="PROKAR_LIPOPROTEIN"/>
    <property type="match status" value="1"/>
</dbReference>
<keyword evidence="5" id="KW-0732">Signal</keyword>
<dbReference type="PANTHER" id="PTHR44943:SF8">
    <property type="entry name" value="TPR REPEAT-CONTAINING PROTEIN MJ0263"/>
    <property type="match status" value="1"/>
</dbReference>
<feature type="chain" id="PRO_5012558133" evidence="5">
    <location>
        <begin position="21"/>
        <end position="428"/>
    </location>
</feature>
<evidence type="ECO:0000256" key="2">
    <source>
        <dbReference type="ARBA" id="ARBA00022803"/>
    </source>
</evidence>
<keyword evidence="7" id="KW-1185">Reference proteome</keyword>
<dbReference type="SMART" id="SM00028">
    <property type="entry name" value="TPR"/>
    <property type="match status" value="7"/>
</dbReference>
<feature type="repeat" description="TPR" evidence="3">
    <location>
        <begin position="163"/>
        <end position="196"/>
    </location>
</feature>
<reference evidence="6 7" key="1">
    <citation type="submission" date="2017-06" db="EMBL/GenBank/DDBJ databases">
        <authorList>
            <person name="Kim H.J."/>
            <person name="Triplett B.A."/>
        </authorList>
    </citation>
    <scope>NUCLEOTIDE SEQUENCE [LARGE SCALE GENOMIC DNA]</scope>
    <source>
        <strain evidence="6 7">DSM 14713</strain>
    </source>
</reference>
<keyword evidence="2 3" id="KW-0802">TPR repeat</keyword>
<keyword evidence="1" id="KW-0677">Repeat</keyword>
<dbReference type="KEGG" id="mbd:MEBOL_006500"/>
<feature type="repeat" description="TPR" evidence="3">
    <location>
        <begin position="231"/>
        <end position="264"/>
    </location>
</feature>
<dbReference type="SUPFAM" id="SSF48452">
    <property type="entry name" value="TPR-like"/>
    <property type="match status" value="1"/>
</dbReference>
<dbReference type="RefSeq" id="WP_095983139.1">
    <property type="nucleotide sequence ID" value="NZ_CP022163.1"/>
</dbReference>
<evidence type="ECO:0000256" key="5">
    <source>
        <dbReference type="SAM" id="SignalP"/>
    </source>
</evidence>
<feature type="repeat" description="TPR" evidence="3">
    <location>
        <begin position="265"/>
        <end position="298"/>
    </location>
</feature>
<feature type="repeat" description="TPR" evidence="3">
    <location>
        <begin position="197"/>
        <end position="230"/>
    </location>
</feature>
<feature type="region of interest" description="Disordered" evidence="4">
    <location>
        <begin position="31"/>
        <end position="52"/>
    </location>
</feature>
<dbReference type="Pfam" id="PF13176">
    <property type="entry name" value="TPR_7"/>
    <property type="match status" value="1"/>
</dbReference>
<evidence type="ECO:0000256" key="4">
    <source>
        <dbReference type="SAM" id="MobiDB-lite"/>
    </source>
</evidence>
<proteinExistence type="predicted"/>
<gene>
    <name evidence="6" type="ORF">MEBOL_006500</name>
</gene>
<feature type="signal peptide" evidence="5">
    <location>
        <begin position="1"/>
        <end position="20"/>
    </location>
</feature>
<evidence type="ECO:0000256" key="3">
    <source>
        <dbReference type="PROSITE-ProRule" id="PRU00339"/>
    </source>
</evidence>
<evidence type="ECO:0000313" key="6">
    <source>
        <dbReference type="EMBL" id="ATB33011.1"/>
    </source>
</evidence>
<dbReference type="InterPro" id="IPR019734">
    <property type="entry name" value="TPR_rpt"/>
</dbReference>
<feature type="compositionally biased region" description="Low complexity" evidence="4">
    <location>
        <begin position="31"/>
        <end position="46"/>
    </location>
</feature>
<feature type="compositionally biased region" description="Low complexity" evidence="4">
    <location>
        <begin position="393"/>
        <end position="417"/>
    </location>
</feature>
<dbReference type="Pfam" id="PF13432">
    <property type="entry name" value="TPR_16"/>
    <property type="match status" value="3"/>
</dbReference>
<dbReference type="PROSITE" id="PS50005">
    <property type="entry name" value="TPR"/>
    <property type="match status" value="7"/>
</dbReference>
<dbReference type="InterPro" id="IPR051685">
    <property type="entry name" value="Ycf3/AcsC/BcsC/TPR_MFPF"/>
</dbReference>
<feature type="repeat" description="TPR" evidence="3">
    <location>
        <begin position="127"/>
        <end position="160"/>
    </location>
</feature>
<evidence type="ECO:0000313" key="7">
    <source>
        <dbReference type="Proteomes" id="UP000217289"/>
    </source>
</evidence>